<feature type="domain" description="GYF" evidence="2">
    <location>
        <begin position="10"/>
        <end position="66"/>
    </location>
</feature>
<feature type="compositionally biased region" description="Basic and acidic residues" evidence="1">
    <location>
        <begin position="172"/>
        <end position="185"/>
    </location>
</feature>
<evidence type="ECO:0000259" key="2">
    <source>
        <dbReference type="PROSITE" id="PS50829"/>
    </source>
</evidence>
<dbReference type="Pfam" id="PF02213">
    <property type="entry name" value="GYF"/>
    <property type="match status" value="1"/>
</dbReference>
<dbReference type="eggNOG" id="KOG1862">
    <property type="taxonomic scope" value="Eukaryota"/>
</dbReference>
<evidence type="ECO:0000313" key="4">
    <source>
        <dbReference type="WBParaSite" id="Csp11.Scaffold629.g9405.t1"/>
    </source>
</evidence>
<dbReference type="WBParaSite" id="Csp11.Scaffold629.g9405.t1">
    <property type="protein sequence ID" value="Csp11.Scaffold629.g9405.t1"/>
    <property type="gene ID" value="Csp11.Scaffold629.g9405"/>
</dbReference>
<feature type="compositionally biased region" description="Basic and acidic residues" evidence="1">
    <location>
        <begin position="148"/>
        <end position="162"/>
    </location>
</feature>
<organism evidence="3 4">
    <name type="scientific">Caenorhabditis tropicalis</name>
    <dbReference type="NCBI Taxonomy" id="1561998"/>
    <lineage>
        <taxon>Eukaryota</taxon>
        <taxon>Metazoa</taxon>
        <taxon>Ecdysozoa</taxon>
        <taxon>Nematoda</taxon>
        <taxon>Chromadorea</taxon>
        <taxon>Rhabditida</taxon>
        <taxon>Rhabditina</taxon>
        <taxon>Rhabditomorpha</taxon>
        <taxon>Rhabditoidea</taxon>
        <taxon>Rhabditidae</taxon>
        <taxon>Peloderinae</taxon>
        <taxon>Caenorhabditis</taxon>
    </lineage>
</organism>
<dbReference type="Gene3D" id="3.30.1490.40">
    <property type="match status" value="1"/>
</dbReference>
<sequence>MEAMEDTDEDLTIFYTDDSGQTQGPYAASTVLNWYRKGYFRNNHLMRITDNGQQIGNNITISSTLGELKERFGEEKPIPTTIQEVGFRRFCLRPQRNLNLKPKVITIKKEIEDVEEAPPQRHSPVFDDKNTTLPTPRKMMFAGPDLPEEMRKRETSRSPDHVHKSKKTKSSNRTESKIAELEKNNPIKKHKEPHSQQKTPDLPFYNGDRNRDHKRLDTIVAVELAGFLNTEYVRLEKPARTELHKVYSLFKIPPICEICRCNMKLPTNFISHVLSAQHIKKSTERKDRRFTFEMDYLSLKHDIERAKKTSLVHYESETSQPSTSHPRSFHDQPDNSRNLPKKCAQS</sequence>
<dbReference type="SMART" id="SM00444">
    <property type="entry name" value="GYF"/>
    <property type="match status" value="1"/>
</dbReference>
<dbReference type="InterPro" id="IPR035445">
    <property type="entry name" value="GYF-like_dom_sf"/>
</dbReference>
<dbReference type="InterPro" id="IPR003169">
    <property type="entry name" value="GYF"/>
</dbReference>
<evidence type="ECO:0000313" key="3">
    <source>
        <dbReference type="Proteomes" id="UP000095282"/>
    </source>
</evidence>
<accession>A0A1I7UHK6</accession>
<feature type="compositionally biased region" description="Polar residues" evidence="1">
    <location>
        <begin position="317"/>
        <end position="326"/>
    </location>
</feature>
<dbReference type="PROSITE" id="PS50829">
    <property type="entry name" value="GYF"/>
    <property type="match status" value="1"/>
</dbReference>
<keyword evidence="3" id="KW-1185">Reference proteome</keyword>
<dbReference type="SUPFAM" id="SSF55277">
    <property type="entry name" value="GYF domain"/>
    <property type="match status" value="1"/>
</dbReference>
<dbReference type="AlphaFoldDB" id="A0A1I7UHK6"/>
<evidence type="ECO:0000256" key="1">
    <source>
        <dbReference type="SAM" id="MobiDB-lite"/>
    </source>
</evidence>
<feature type="region of interest" description="Disordered" evidence="1">
    <location>
        <begin position="115"/>
        <end position="210"/>
    </location>
</feature>
<proteinExistence type="predicted"/>
<protein>
    <submittedName>
        <fullName evidence="4">GYF domain-containing protein</fullName>
    </submittedName>
</protein>
<dbReference type="STRING" id="1561998.A0A1I7UHK6"/>
<name>A0A1I7UHK6_9PELO</name>
<reference evidence="4" key="1">
    <citation type="submission" date="2016-11" db="UniProtKB">
        <authorList>
            <consortium name="WormBaseParasite"/>
        </authorList>
    </citation>
    <scope>IDENTIFICATION</scope>
</reference>
<feature type="region of interest" description="Disordered" evidence="1">
    <location>
        <begin position="312"/>
        <end position="346"/>
    </location>
</feature>
<dbReference type="Proteomes" id="UP000095282">
    <property type="component" value="Unplaced"/>
</dbReference>